<reference evidence="2 3" key="1">
    <citation type="journal article" date="2016" name="Nat. Commun.">
        <title>Thousands of microbial genomes shed light on interconnected biogeochemical processes in an aquifer system.</title>
        <authorList>
            <person name="Anantharaman K."/>
            <person name="Brown C.T."/>
            <person name="Hug L.A."/>
            <person name="Sharon I."/>
            <person name="Castelle C.J."/>
            <person name="Probst A.J."/>
            <person name="Thomas B.C."/>
            <person name="Singh A."/>
            <person name="Wilkins M.J."/>
            <person name="Karaoz U."/>
            <person name="Brodie E.L."/>
            <person name="Williams K.H."/>
            <person name="Hubbard S.S."/>
            <person name="Banfield J.F."/>
        </authorList>
    </citation>
    <scope>NUCLEOTIDE SEQUENCE [LARGE SCALE GENOMIC DNA]</scope>
</reference>
<dbReference type="Proteomes" id="UP000178797">
    <property type="component" value="Unassembled WGS sequence"/>
</dbReference>
<evidence type="ECO:0000313" key="3">
    <source>
        <dbReference type="Proteomes" id="UP000178797"/>
    </source>
</evidence>
<feature type="chain" id="PRO_5009532233" description="Late embryogenesis abundant protein LEA-2 subgroup domain-containing protein" evidence="1">
    <location>
        <begin position="25"/>
        <end position="146"/>
    </location>
</feature>
<keyword evidence="1" id="KW-0732">Signal</keyword>
<dbReference type="AlphaFoldDB" id="A0A1F7RPK4"/>
<organism evidence="2 3">
    <name type="scientific">Candidatus Schekmanbacteria bacterium RBG_16_38_10</name>
    <dbReference type="NCBI Taxonomy" id="1817879"/>
    <lineage>
        <taxon>Bacteria</taxon>
        <taxon>Candidatus Schekmaniibacteriota</taxon>
    </lineage>
</organism>
<name>A0A1F7RPK4_9BACT</name>
<proteinExistence type="predicted"/>
<evidence type="ECO:0000313" key="2">
    <source>
        <dbReference type="EMBL" id="OGL42924.1"/>
    </source>
</evidence>
<accession>A0A1F7RPK4</accession>
<evidence type="ECO:0008006" key="4">
    <source>
        <dbReference type="Google" id="ProtNLM"/>
    </source>
</evidence>
<dbReference type="EMBL" id="MGDE01000248">
    <property type="protein sequence ID" value="OGL42924.1"/>
    <property type="molecule type" value="Genomic_DNA"/>
</dbReference>
<sequence length="146" mass="15832">MKKSRLLISISLILMLLVCSSAFAGFKFNPKKPFAGKFKASLEYQGNSLIIVYILKMQGNNITGTVDTNFNGVDLPTLNVSGTVNENKKSADITVAGATQIGSPTDFVRVALIGNGKNGVRMRYLDAIGGNILTDFPVVKYKRLKK</sequence>
<comment type="caution">
    <text evidence="2">The sequence shown here is derived from an EMBL/GenBank/DDBJ whole genome shotgun (WGS) entry which is preliminary data.</text>
</comment>
<gene>
    <name evidence="2" type="ORF">A2W05_05605</name>
</gene>
<protein>
    <recommendedName>
        <fullName evidence="4">Late embryogenesis abundant protein LEA-2 subgroup domain-containing protein</fullName>
    </recommendedName>
</protein>
<evidence type="ECO:0000256" key="1">
    <source>
        <dbReference type="SAM" id="SignalP"/>
    </source>
</evidence>
<feature type="signal peptide" evidence="1">
    <location>
        <begin position="1"/>
        <end position="24"/>
    </location>
</feature>